<comment type="caution">
    <text evidence="1">The sequence shown here is derived from an EMBL/GenBank/DDBJ whole genome shotgun (WGS) entry which is preliminary data.</text>
</comment>
<evidence type="ECO:0000313" key="2">
    <source>
        <dbReference type="Proteomes" id="UP000193944"/>
    </source>
</evidence>
<proteinExistence type="predicted"/>
<gene>
    <name evidence="1" type="ORF">BCR32DRAFT_330767</name>
</gene>
<keyword evidence="2" id="KW-1185">Reference proteome</keyword>
<evidence type="ECO:0000313" key="1">
    <source>
        <dbReference type="EMBL" id="ORX63832.1"/>
    </source>
</evidence>
<reference evidence="1 2" key="2">
    <citation type="submission" date="2016-08" db="EMBL/GenBank/DDBJ databases">
        <title>Pervasive Adenine N6-methylation of Active Genes in Fungi.</title>
        <authorList>
            <consortium name="DOE Joint Genome Institute"/>
            <person name="Mondo S.J."/>
            <person name="Dannebaum R.O."/>
            <person name="Kuo R.C."/>
            <person name="Labutti K."/>
            <person name="Haridas S."/>
            <person name="Kuo A."/>
            <person name="Salamov A."/>
            <person name="Ahrendt S.R."/>
            <person name="Lipzen A."/>
            <person name="Sullivan W."/>
            <person name="Andreopoulos W.B."/>
            <person name="Clum A."/>
            <person name="Lindquist E."/>
            <person name="Daum C."/>
            <person name="Ramamoorthy G.K."/>
            <person name="Gryganskyi A."/>
            <person name="Culley D."/>
            <person name="Magnuson J.K."/>
            <person name="James T.Y."/>
            <person name="O'Malley M.A."/>
            <person name="Stajich J.E."/>
            <person name="Spatafora J.W."/>
            <person name="Visel A."/>
            <person name="Grigoriev I.V."/>
        </authorList>
    </citation>
    <scope>NUCLEOTIDE SEQUENCE [LARGE SCALE GENOMIC DNA]</scope>
    <source>
        <strain evidence="1 2">S4</strain>
    </source>
</reference>
<feature type="non-terminal residue" evidence="1">
    <location>
        <position position="130"/>
    </location>
</feature>
<organism evidence="1 2">
    <name type="scientific">Anaeromyces robustus</name>
    <dbReference type="NCBI Taxonomy" id="1754192"/>
    <lineage>
        <taxon>Eukaryota</taxon>
        <taxon>Fungi</taxon>
        <taxon>Fungi incertae sedis</taxon>
        <taxon>Chytridiomycota</taxon>
        <taxon>Chytridiomycota incertae sedis</taxon>
        <taxon>Neocallimastigomycetes</taxon>
        <taxon>Neocallimastigales</taxon>
        <taxon>Neocallimastigaceae</taxon>
        <taxon>Anaeromyces</taxon>
    </lineage>
</organism>
<dbReference type="Proteomes" id="UP000193944">
    <property type="component" value="Unassembled WGS sequence"/>
</dbReference>
<dbReference type="EMBL" id="MCFG01000582">
    <property type="protein sequence ID" value="ORX63832.1"/>
    <property type="molecule type" value="Genomic_DNA"/>
</dbReference>
<name>A0A1Y1VRA1_9FUNG</name>
<sequence length="130" mass="14758">MLNSQNPKVQQGQQGQQVPLYQYPQVQQGQQVPLYQYQPHPPNSDSNGINQLADSIGFNKVDRSIFSHFINRKCEICLSNTLLGNSHMADVKGMVQCIGNHFLLIKIIHKKKDRFITINLDHIMSIATVD</sequence>
<reference evidence="1 2" key="1">
    <citation type="submission" date="2016-08" db="EMBL/GenBank/DDBJ databases">
        <title>A Parts List for Fungal Cellulosomes Revealed by Comparative Genomics.</title>
        <authorList>
            <consortium name="DOE Joint Genome Institute"/>
            <person name="Haitjema C.H."/>
            <person name="Gilmore S.P."/>
            <person name="Henske J.K."/>
            <person name="Solomon K.V."/>
            <person name="De Groot R."/>
            <person name="Kuo A."/>
            <person name="Mondo S.J."/>
            <person name="Salamov A.A."/>
            <person name="Labutti K."/>
            <person name="Zhao Z."/>
            <person name="Chiniquy J."/>
            <person name="Barry K."/>
            <person name="Brewer H.M."/>
            <person name="Purvine S.O."/>
            <person name="Wright A.T."/>
            <person name="Boxma B."/>
            <person name="Van Alen T."/>
            <person name="Hackstein J.H."/>
            <person name="Baker S.E."/>
            <person name="Grigoriev I.V."/>
            <person name="O'Malley M.A."/>
        </authorList>
    </citation>
    <scope>NUCLEOTIDE SEQUENCE [LARGE SCALE GENOMIC DNA]</scope>
    <source>
        <strain evidence="1 2">S4</strain>
    </source>
</reference>
<protein>
    <submittedName>
        <fullName evidence="1">Uncharacterized protein</fullName>
    </submittedName>
</protein>
<accession>A0A1Y1VRA1</accession>
<dbReference type="AlphaFoldDB" id="A0A1Y1VRA1"/>